<evidence type="ECO:0000313" key="1">
    <source>
        <dbReference type="EMBL" id="KZV86747.1"/>
    </source>
</evidence>
<gene>
    <name evidence="2" type="ORF">EXIGLDRAFT_575788</name>
    <name evidence="1" type="ORF">EXIGLDRAFT_597664</name>
</gene>
<dbReference type="EMBL" id="KV426140">
    <property type="protein sequence ID" value="KZV86922.1"/>
    <property type="molecule type" value="Genomic_DNA"/>
</dbReference>
<proteinExistence type="predicted"/>
<protein>
    <recommendedName>
        <fullName evidence="4">Peptidase A2 domain-containing protein</fullName>
    </recommendedName>
</protein>
<dbReference type="AlphaFoldDB" id="A0A165EH62"/>
<feature type="non-terminal residue" evidence="2">
    <location>
        <position position="1"/>
    </location>
</feature>
<dbReference type="EMBL" id="KV426145">
    <property type="protein sequence ID" value="KZV86747.1"/>
    <property type="molecule type" value="Genomic_DNA"/>
</dbReference>
<evidence type="ECO:0000313" key="3">
    <source>
        <dbReference type="Proteomes" id="UP000077266"/>
    </source>
</evidence>
<accession>A0A165EH62</accession>
<dbReference type="Proteomes" id="UP000077266">
    <property type="component" value="Unassembled WGS sequence"/>
</dbReference>
<organism evidence="2 3">
    <name type="scientific">Exidia glandulosa HHB12029</name>
    <dbReference type="NCBI Taxonomy" id="1314781"/>
    <lineage>
        <taxon>Eukaryota</taxon>
        <taxon>Fungi</taxon>
        <taxon>Dikarya</taxon>
        <taxon>Basidiomycota</taxon>
        <taxon>Agaricomycotina</taxon>
        <taxon>Agaricomycetes</taxon>
        <taxon>Auriculariales</taxon>
        <taxon>Exidiaceae</taxon>
        <taxon>Exidia</taxon>
    </lineage>
</organism>
<dbReference type="SUPFAM" id="SSF50630">
    <property type="entry name" value="Acid proteases"/>
    <property type="match status" value="1"/>
</dbReference>
<name>A0A165EH62_EXIGL</name>
<keyword evidence="3" id="KW-1185">Reference proteome</keyword>
<sequence>EGIIDNGSQIVVISQRFWEAVRQPLDNKLKTSMTAANGSTGSTMGVCVNLPVNIAGITFYVQAHVVEEAPFSLLLGRPFLVLAAAEEVNRRDGSSILTLSDPN</sequence>
<dbReference type="CDD" id="cd00303">
    <property type="entry name" value="retropepsin_like"/>
    <property type="match status" value="1"/>
</dbReference>
<evidence type="ECO:0008006" key="4">
    <source>
        <dbReference type="Google" id="ProtNLM"/>
    </source>
</evidence>
<dbReference type="STRING" id="1314781.A0A165EH62"/>
<evidence type="ECO:0000313" key="2">
    <source>
        <dbReference type="EMBL" id="KZV86922.1"/>
    </source>
</evidence>
<feature type="non-terminal residue" evidence="2">
    <location>
        <position position="103"/>
    </location>
</feature>
<dbReference type="Pfam" id="PF13975">
    <property type="entry name" value="gag-asp_proteas"/>
    <property type="match status" value="1"/>
</dbReference>
<dbReference type="Gene3D" id="2.40.70.10">
    <property type="entry name" value="Acid Proteases"/>
    <property type="match status" value="1"/>
</dbReference>
<dbReference type="OrthoDB" id="5596707at2759"/>
<dbReference type="InterPro" id="IPR021109">
    <property type="entry name" value="Peptidase_aspartic_dom_sf"/>
</dbReference>
<reference evidence="2 3" key="1">
    <citation type="journal article" date="2016" name="Mol. Biol. Evol.">
        <title>Comparative Genomics of Early-Diverging Mushroom-Forming Fungi Provides Insights into the Origins of Lignocellulose Decay Capabilities.</title>
        <authorList>
            <person name="Nagy L.G."/>
            <person name="Riley R."/>
            <person name="Tritt A."/>
            <person name="Adam C."/>
            <person name="Daum C."/>
            <person name="Floudas D."/>
            <person name="Sun H."/>
            <person name="Yadav J.S."/>
            <person name="Pangilinan J."/>
            <person name="Larsson K.H."/>
            <person name="Matsuura K."/>
            <person name="Barry K."/>
            <person name="Labutti K."/>
            <person name="Kuo R."/>
            <person name="Ohm R.A."/>
            <person name="Bhattacharya S.S."/>
            <person name="Shirouzu T."/>
            <person name="Yoshinaga Y."/>
            <person name="Martin F.M."/>
            <person name="Grigoriev I.V."/>
            <person name="Hibbett D.S."/>
        </authorList>
    </citation>
    <scope>NUCLEOTIDE SEQUENCE [LARGE SCALE GENOMIC DNA]</scope>
    <source>
        <strain evidence="2 3">HHB12029</strain>
    </source>
</reference>